<sequence length="206" mass="23691">MKKNLERFVRDNREDFDAFEPSGDLWARIETGLATDTTAGPFSGPIVPEAPMPRPGKEKPFGSRFAIWRGLDWRVAASVAVLLLAGAFFYANHRYGVTEQPEVVAVNPSYAREFVQYTRLVDLKREELKQMTASNPELYKTFAKDLDRLERNYQTLKADLPENPNQEVLVQAMIQNLQLQIDLLNEQLRVIQRIKQQSQNTDEHLI</sequence>
<evidence type="ECO:0000313" key="2">
    <source>
        <dbReference type="EMBL" id="OIN57085.1"/>
    </source>
</evidence>
<keyword evidence="3" id="KW-1185">Reference proteome</keyword>
<keyword evidence="1" id="KW-0175">Coiled coil</keyword>
<feature type="coiled-coil region" evidence="1">
    <location>
        <begin position="139"/>
        <end position="194"/>
    </location>
</feature>
<dbReference type="Proteomes" id="UP000181790">
    <property type="component" value="Unassembled WGS sequence"/>
</dbReference>
<gene>
    <name evidence="2" type="ORF">BLX24_21235</name>
</gene>
<comment type="caution">
    <text evidence="2">The sequence shown here is derived from an EMBL/GenBank/DDBJ whole genome shotgun (WGS) entry which is preliminary data.</text>
</comment>
<reference evidence="2 3" key="1">
    <citation type="submission" date="2016-10" db="EMBL/GenBank/DDBJ databases">
        <title>Arsenicibacter rosenii gen. nov., sp. nov., an efficient arsenic-methylating bacterium isolated from an arsenic-contaminated paddy soil.</title>
        <authorList>
            <person name="Huang K."/>
        </authorList>
    </citation>
    <scope>NUCLEOTIDE SEQUENCE [LARGE SCALE GENOMIC DNA]</scope>
    <source>
        <strain evidence="2 3">SM-1</strain>
    </source>
</reference>
<evidence type="ECO:0000313" key="3">
    <source>
        <dbReference type="Proteomes" id="UP000181790"/>
    </source>
</evidence>
<name>A0A1S2VFL7_9BACT</name>
<organism evidence="2 3">
    <name type="scientific">Arsenicibacter rosenii</name>
    <dbReference type="NCBI Taxonomy" id="1750698"/>
    <lineage>
        <taxon>Bacteria</taxon>
        <taxon>Pseudomonadati</taxon>
        <taxon>Bacteroidota</taxon>
        <taxon>Cytophagia</taxon>
        <taxon>Cytophagales</taxon>
        <taxon>Spirosomataceae</taxon>
        <taxon>Arsenicibacter</taxon>
    </lineage>
</organism>
<proteinExistence type="predicted"/>
<evidence type="ECO:0008006" key="4">
    <source>
        <dbReference type="Google" id="ProtNLM"/>
    </source>
</evidence>
<accession>A0A1S2VFL7</accession>
<protein>
    <recommendedName>
        <fullName evidence="4">Anti-sigma factor</fullName>
    </recommendedName>
</protein>
<evidence type="ECO:0000256" key="1">
    <source>
        <dbReference type="SAM" id="Coils"/>
    </source>
</evidence>
<dbReference type="AlphaFoldDB" id="A0A1S2VFL7"/>
<dbReference type="EMBL" id="MORL01000015">
    <property type="protein sequence ID" value="OIN57085.1"/>
    <property type="molecule type" value="Genomic_DNA"/>
</dbReference>